<proteinExistence type="inferred from homology"/>
<dbReference type="Gene3D" id="3.40.50.300">
    <property type="entry name" value="P-loop containing nucleotide triphosphate hydrolases"/>
    <property type="match status" value="1"/>
</dbReference>
<keyword evidence="5" id="KW-0547">Nucleotide-binding</keyword>
<dbReference type="FunFam" id="3.40.50.300:FF:000800">
    <property type="entry name" value="ATP-binding cassette sub-family D member 1"/>
    <property type="match status" value="1"/>
</dbReference>
<dbReference type="InterPro" id="IPR050835">
    <property type="entry name" value="ABC_transporter_sub-D"/>
</dbReference>
<evidence type="ECO:0000259" key="13">
    <source>
        <dbReference type="PROSITE" id="PS50893"/>
    </source>
</evidence>
<dbReference type="EMBL" id="BMAO01000085">
    <property type="protein sequence ID" value="GFQ64332.1"/>
    <property type="molecule type" value="Genomic_DNA"/>
</dbReference>
<keyword evidence="11" id="KW-0576">Peroxisome</keyword>
<dbReference type="GO" id="GO:0140359">
    <property type="term" value="F:ABC-type transporter activity"/>
    <property type="evidence" value="ECO:0007669"/>
    <property type="project" value="InterPro"/>
</dbReference>
<keyword evidence="4" id="KW-0812">Transmembrane</keyword>
<evidence type="ECO:0000256" key="1">
    <source>
        <dbReference type="ARBA" id="ARBA00004585"/>
    </source>
</evidence>
<dbReference type="InterPro" id="IPR011527">
    <property type="entry name" value="ABC1_TM_dom"/>
</dbReference>
<evidence type="ECO:0000256" key="6">
    <source>
        <dbReference type="ARBA" id="ARBA00022801"/>
    </source>
</evidence>
<protein>
    <submittedName>
        <fullName evidence="14">ATP-binding cassette sub-family D member 2</fullName>
    </submittedName>
</protein>
<dbReference type="InterPro" id="IPR003439">
    <property type="entry name" value="ABC_transporter-like_ATP-bd"/>
</dbReference>
<dbReference type="CDD" id="cd03223">
    <property type="entry name" value="ABCD_peroxisomal_ALDP"/>
    <property type="match status" value="1"/>
</dbReference>
<keyword evidence="6" id="KW-0378">Hydrolase</keyword>
<dbReference type="Pfam" id="PF00005">
    <property type="entry name" value="ABC_tran"/>
    <property type="match status" value="1"/>
</dbReference>
<dbReference type="GO" id="GO:0016887">
    <property type="term" value="F:ATP hydrolysis activity"/>
    <property type="evidence" value="ECO:0007669"/>
    <property type="project" value="InterPro"/>
</dbReference>
<evidence type="ECO:0000256" key="10">
    <source>
        <dbReference type="ARBA" id="ARBA00023136"/>
    </source>
</evidence>
<dbReference type="Pfam" id="PF06472">
    <property type="entry name" value="ABC_membrane_2"/>
    <property type="match status" value="1"/>
</dbReference>
<keyword evidence="3" id="KW-0813">Transport</keyword>
<dbReference type="PANTHER" id="PTHR11384:SF67">
    <property type="entry name" value="ATP-BINDING CASSETTE SUB-FAMILY D MEMBER 1"/>
    <property type="match status" value="1"/>
</dbReference>
<evidence type="ECO:0000256" key="2">
    <source>
        <dbReference type="ARBA" id="ARBA00008575"/>
    </source>
</evidence>
<dbReference type="PROSITE" id="PS00211">
    <property type="entry name" value="ABC_TRANSPORTER_1"/>
    <property type="match status" value="1"/>
</dbReference>
<comment type="similarity">
    <text evidence="2">Belongs to the ABC transporter superfamily. ABCD family. Peroxisomal fatty acyl CoA transporter (TC 3.A.1.203) subfamily.</text>
</comment>
<keyword evidence="10" id="KW-0472">Membrane</keyword>
<dbReference type="InterPro" id="IPR017871">
    <property type="entry name" value="ABC_transporter-like_CS"/>
</dbReference>
<comment type="subcellular location">
    <subcellularLocation>
        <location evidence="1">Peroxisome membrane</location>
        <topology evidence="1">Multi-pass membrane protein</topology>
    </subcellularLocation>
</comment>
<feature type="domain" description="ABC transporter" evidence="13">
    <location>
        <begin position="235"/>
        <end position="490"/>
    </location>
</feature>
<dbReference type="SUPFAM" id="SSF52540">
    <property type="entry name" value="P-loop containing nucleoside triphosphate hydrolases"/>
    <property type="match status" value="1"/>
</dbReference>
<evidence type="ECO:0000313" key="14">
    <source>
        <dbReference type="EMBL" id="GFQ64332.1"/>
    </source>
</evidence>
<keyword evidence="8" id="KW-1278">Translocase</keyword>
<keyword evidence="9" id="KW-1133">Transmembrane helix</keyword>
<feature type="region of interest" description="Disordered" evidence="12">
    <location>
        <begin position="488"/>
        <end position="521"/>
    </location>
</feature>
<dbReference type="GO" id="GO:0005778">
    <property type="term" value="C:peroxisomal membrane"/>
    <property type="evidence" value="ECO:0007669"/>
    <property type="project" value="UniProtKB-SubCell"/>
</dbReference>
<gene>
    <name evidence="14" type="primary">ABCD2</name>
    <name evidence="14" type="ORF">TNCT_259831</name>
</gene>
<accession>A0A8X6EXR9</accession>
<keyword evidence="15" id="KW-1185">Reference proteome</keyword>
<comment type="caution">
    <text evidence="14">The sequence shown here is derived from an EMBL/GenBank/DDBJ whole genome shotgun (WGS) entry which is preliminary data.</text>
</comment>
<evidence type="ECO:0000313" key="15">
    <source>
        <dbReference type="Proteomes" id="UP000887116"/>
    </source>
</evidence>
<evidence type="ECO:0000256" key="3">
    <source>
        <dbReference type="ARBA" id="ARBA00022448"/>
    </source>
</evidence>
<name>A0A8X6EXR9_TRICU</name>
<organism evidence="14 15">
    <name type="scientific">Trichonephila clavata</name>
    <name type="common">Joro spider</name>
    <name type="synonym">Nephila clavata</name>
    <dbReference type="NCBI Taxonomy" id="2740835"/>
    <lineage>
        <taxon>Eukaryota</taxon>
        <taxon>Metazoa</taxon>
        <taxon>Ecdysozoa</taxon>
        <taxon>Arthropoda</taxon>
        <taxon>Chelicerata</taxon>
        <taxon>Arachnida</taxon>
        <taxon>Araneae</taxon>
        <taxon>Araneomorphae</taxon>
        <taxon>Entelegynae</taxon>
        <taxon>Araneoidea</taxon>
        <taxon>Nephilidae</taxon>
        <taxon>Trichonephila</taxon>
    </lineage>
</organism>
<dbReference type="PANTHER" id="PTHR11384">
    <property type="entry name" value="ATP-BINDING CASSETTE, SUB-FAMILY D MEMBER"/>
    <property type="match status" value="1"/>
</dbReference>
<sequence>MASSMGSYGMSGQLFAAAVVSVTAHILRKVTPKFGKLVSEQEKCKGYLRFVHSRLITNAEEIAFYGGHKVELSLLQRSYKALAWQMNQIYNKKLWYVMLEQFLMKYCWSAAGMIIISLPIMTGYTRTDANDSYTDDGVSTRTQYMTTAKNILIAGGDATERLMSSYKEITELAGYTARVSKMLTVFEDVSDGKYQRTLTASSSKSFKKATELKGLNFKDGMPEIAGQVIEKNGIIKLEGVPIITPNCDIVVQSLSFTMTTEMHLLISGPNGSGKSSLFRIVRGLWPVYFGLLERPPENQMFYIPQRPYMSVGTLREQVIYPHTVEDMQAHNMTDKDLFQVLGIVHLQHIVVREGGWNAKRDWKDVLSGGEKQRMGIARLFYHKPEFALLDECTSAVSIDVESQIYQSAKDCGISLLTITHRPSLWKFHTHLLQFDGEGGWSLEPLDSTTRLSLRDEKEKLEASLTGVPQMERRLRELCKILGEDSAVMMDSSSELPSPPKDGSSDTNDSYASPVMIENLSD</sequence>
<dbReference type="GO" id="GO:0007031">
    <property type="term" value="P:peroxisome organization"/>
    <property type="evidence" value="ECO:0007669"/>
    <property type="project" value="TreeGrafter"/>
</dbReference>
<dbReference type="GO" id="GO:0005324">
    <property type="term" value="F:long-chain fatty acid transmembrane transporter activity"/>
    <property type="evidence" value="ECO:0007669"/>
    <property type="project" value="TreeGrafter"/>
</dbReference>
<dbReference type="GO" id="GO:0015910">
    <property type="term" value="P:long-chain fatty acid import into peroxisome"/>
    <property type="evidence" value="ECO:0007669"/>
    <property type="project" value="TreeGrafter"/>
</dbReference>
<dbReference type="GO" id="GO:0005524">
    <property type="term" value="F:ATP binding"/>
    <property type="evidence" value="ECO:0007669"/>
    <property type="project" value="UniProtKB-KW"/>
</dbReference>
<dbReference type="Proteomes" id="UP000887116">
    <property type="component" value="Unassembled WGS sequence"/>
</dbReference>
<keyword evidence="7 14" id="KW-0067">ATP-binding</keyword>
<evidence type="ECO:0000256" key="12">
    <source>
        <dbReference type="SAM" id="MobiDB-lite"/>
    </source>
</evidence>
<reference evidence="14" key="1">
    <citation type="submission" date="2020-07" db="EMBL/GenBank/DDBJ databases">
        <title>Multicomponent nature underlies the extraordinary mechanical properties of spider dragline silk.</title>
        <authorList>
            <person name="Kono N."/>
            <person name="Nakamura H."/>
            <person name="Mori M."/>
            <person name="Yoshida Y."/>
            <person name="Ohtoshi R."/>
            <person name="Malay A.D."/>
            <person name="Moran D.A.P."/>
            <person name="Tomita M."/>
            <person name="Numata K."/>
            <person name="Arakawa K."/>
        </authorList>
    </citation>
    <scope>NUCLEOTIDE SEQUENCE</scope>
</reference>
<evidence type="ECO:0000256" key="7">
    <source>
        <dbReference type="ARBA" id="ARBA00022840"/>
    </source>
</evidence>
<evidence type="ECO:0000256" key="11">
    <source>
        <dbReference type="ARBA" id="ARBA00023140"/>
    </source>
</evidence>
<evidence type="ECO:0000256" key="8">
    <source>
        <dbReference type="ARBA" id="ARBA00022967"/>
    </source>
</evidence>
<dbReference type="AlphaFoldDB" id="A0A8X6EXR9"/>
<dbReference type="PROSITE" id="PS50893">
    <property type="entry name" value="ABC_TRANSPORTER_2"/>
    <property type="match status" value="1"/>
</dbReference>
<evidence type="ECO:0000256" key="9">
    <source>
        <dbReference type="ARBA" id="ARBA00022989"/>
    </source>
</evidence>
<dbReference type="InterPro" id="IPR027417">
    <property type="entry name" value="P-loop_NTPase"/>
</dbReference>
<dbReference type="OrthoDB" id="422637at2759"/>
<dbReference type="GO" id="GO:0042760">
    <property type="term" value="P:very long-chain fatty acid catabolic process"/>
    <property type="evidence" value="ECO:0007669"/>
    <property type="project" value="TreeGrafter"/>
</dbReference>
<dbReference type="GO" id="GO:0006635">
    <property type="term" value="P:fatty acid beta-oxidation"/>
    <property type="evidence" value="ECO:0007669"/>
    <property type="project" value="TreeGrafter"/>
</dbReference>
<evidence type="ECO:0000256" key="4">
    <source>
        <dbReference type="ARBA" id="ARBA00022692"/>
    </source>
</evidence>
<evidence type="ECO:0000256" key="5">
    <source>
        <dbReference type="ARBA" id="ARBA00022741"/>
    </source>
</evidence>